<proteinExistence type="predicted"/>
<gene>
    <name evidence="1" type="ORF">NM208_g11734</name>
</gene>
<name>A0ACC1RUD9_9HYPO</name>
<organism evidence="1 2">
    <name type="scientific">Fusarium decemcellulare</name>
    <dbReference type="NCBI Taxonomy" id="57161"/>
    <lineage>
        <taxon>Eukaryota</taxon>
        <taxon>Fungi</taxon>
        <taxon>Dikarya</taxon>
        <taxon>Ascomycota</taxon>
        <taxon>Pezizomycotina</taxon>
        <taxon>Sordariomycetes</taxon>
        <taxon>Hypocreomycetidae</taxon>
        <taxon>Hypocreales</taxon>
        <taxon>Nectriaceae</taxon>
        <taxon>Fusarium</taxon>
        <taxon>Fusarium decemcellulare species complex</taxon>
    </lineage>
</organism>
<comment type="caution">
    <text evidence="1">The sequence shown here is derived from an EMBL/GenBank/DDBJ whole genome shotgun (WGS) entry which is preliminary data.</text>
</comment>
<dbReference type="Proteomes" id="UP001148629">
    <property type="component" value="Unassembled WGS sequence"/>
</dbReference>
<accession>A0ACC1RUD9</accession>
<sequence>MRFTTLLAFWAPVAMCEIHNLTGSCTSDGLCTYTTSVVNPAEVCKGKAGNYAGSGINGRTTCTGLGSPCTYVWRIITIRGASSYGKDEADK</sequence>
<reference evidence="1" key="1">
    <citation type="submission" date="2022-08" db="EMBL/GenBank/DDBJ databases">
        <title>Genome Sequence of Fusarium decemcellulare.</title>
        <authorList>
            <person name="Buettner E."/>
        </authorList>
    </citation>
    <scope>NUCLEOTIDE SEQUENCE</scope>
    <source>
        <strain evidence="1">Babe19</strain>
    </source>
</reference>
<evidence type="ECO:0000313" key="1">
    <source>
        <dbReference type="EMBL" id="KAJ3525216.1"/>
    </source>
</evidence>
<evidence type="ECO:0000313" key="2">
    <source>
        <dbReference type="Proteomes" id="UP001148629"/>
    </source>
</evidence>
<keyword evidence="2" id="KW-1185">Reference proteome</keyword>
<protein>
    <submittedName>
        <fullName evidence="1">Uncharacterized protein</fullName>
    </submittedName>
</protein>
<dbReference type="EMBL" id="JANRMS010001944">
    <property type="protein sequence ID" value="KAJ3525216.1"/>
    <property type="molecule type" value="Genomic_DNA"/>
</dbReference>